<dbReference type="SUPFAM" id="SSF53756">
    <property type="entry name" value="UDP-Glycosyltransferase/glycogen phosphorylase"/>
    <property type="match status" value="1"/>
</dbReference>
<reference evidence="2" key="1">
    <citation type="submission" date="2020-11" db="EMBL/GenBank/DDBJ databases">
        <authorList>
            <person name="Tran Van P."/>
        </authorList>
    </citation>
    <scope>NUCLEOTIDE SEQUENCE</scope>
</reference>
<keyword evidence="1" id="KW-0808">Transferase</keyword>
<sequence length="233" mass="25927">MPVRLFQSLDWSSEGRSGSLCPDDLYHHRLAIPALANLEAVVVQLLGGAYSVTLCGAYAPPGLLLLWADFSKIRRLGERKLIVTAQSPDLGCGGRRESGFLLDVTWEDESKKRFRESAKQVSRAFQDRPMSPMDTAIYWTEYVVRHKGAPLLHFAGADLSLHQYLLLDVVAVLAVFATNLMQQPPLKAQERLPWSTIVITTETSLETFPKGGRHACSHFTLDSGILDITTLKY</sequence>
<accession>A0A7R9F3R4</accession>
<organism evidence="2">
    <name type="scientific">Timema bartmani</name>
    <dbReference type="NCBI Taxonomy" id="61472"/>
    <lineage>
        <taxon>Eukaryota</taxon>
        <taxon>Metazoa</taxon>
        <taxon>Ecdysozoa</taxon>
        <taxon>Arthropoda</taxon>
        <taxon>Hexapoda</taxon>
        <taxon>Insecta</taxon>
        <taxon>Pterygota</taxon>
        <taxon>Neoptera</taxon>
        <taxon>Polyneoptera</taxon>
        <taxon>Phasmatodea</taxon>
        <taxon>Timematodea</taxon>
        <taxon>Timematoidea</taxon>
        <taxon>Timematidae</taxon>
        <taxon>Timema</taxon>
    </lineage>
</organism>
<dbReference type="InterPro" id="IPR002213">
    <property type="entry name" value="UDP_glucos_trans"/>
</dbReference>
<dbReference type="GO" id="GO:0008194">
    <property type="term" value="F:UDP-glycosyltransferase activity"/>
    <property type="evidence" value="ECO:0007669"/>
    <property type="project" value="InterPro"/>
</dbReference>
<proteinExistence type="predicted"/>
<evidence type="ECO:0000256" key="1">
    <source>
        <dbReference type="ARBA" id="ARBA00022679"/>
    </source>
</evidence>
<dbReference type="AlphaFoldDB" id="A0A7R9F3R4"/>
<name>A0A7R9F3R4_9NEOP</name>
<evidence type="ECO:0000313" key="2">
    <source>
        <dbReference type="EMBL" id="CAD7446400.1"/>
    </source>
</evidence>
<protein>
    <submittedName>
        <fullName evidence="2">Uncharacterized protein</fullName>
    </submittedName>
</protein>
<dbReference type="Pfam" id="PF00201">
    <property type="entry name" value="UDPGT"/>
    <property type="match status" value="1"/>
</dbReference>
<dbReference type="EMBL" id="OD567985">
    <property type="protein sequence ID" value="CAD7446400.1"/>
    <property type="molecule type" value="Genomic_DNA"/>
</dbReference>
<gene>
    <name evidence="2" type="ORF">TBIB3V08_LOCUS8731</name>
</gene>